<dbReference type="PANTHER" id="PTHR47027">
    <property type="entry name" value="REVERSE TRANSCRIPTASE DOMAIN-CONTAINING PROTEIN"/>
    <property type="match status" value="1"/>
</dbReference>
<reference evidence="2" key="1">
    <citation type="submission" date="2017-07" db="EMBL/GenBank/DDBJ databases">
        <authorList>
            <person name="Mikheyev A."/>
            <person name="Grau M."/>
        </authorList>
    </citation>
    <scope>NUCLEOTIDE SEQUENCE</scope>
    <source>
        <tissue evidence="2">Venom_gland</tissue>
    </source>
</reference>
<dbReference type="AlphaFoldDB" id="A0A2D4KF35"/>
<organism evidence="2">
    <name type="scientific">Micrurus paraensis</name>
    <dbReference type="NCBI Taxonomy" id="1970185"/>
    <lineage>
        <taxon>Eukaryota</taxon>
        <taxon>Metazoa</taxon>
        <taxon>Chordata</taxon>
        <taxon>Craniata</taxon>
        <taxon>Vertebrata</taxon>
        <taxon>Euteleostomi</taxon>
        <taxon>Lepidosauria</taxon>
        <taxon>Squamata</taxon>
        <taxon>Bifurcata</taxon>
        <taxon>Unidentata</taxon>
        <taxon>Episquamata</taxon>
        <taxon>Toxicofera</taxon>
        <taxon>Serpentes</taxon>
        <taxon>Colubroidea</taxon>
        <taxon>Elapidae</taxon>
        <taxon>Elapinae</taxon>
        <taxon>Micrurus</taxon>
    </lineage>
</organism>
<sequence>MCTNKGLRQRCIMAPLLFNLYINDLPGLMKDTMVHMPMILNTYCNSLLSADDMILLSYTQIGLRRLLRRFSSYCQDNSLIISKSKSKIMVFGRNHQRHRWQLDGEPIEQVNSFVYLGVTFSKTLGPIITNGV</sequence>
<accession>A0A2D4KF35</accession>
<dbReference type="PANTHER" id="PTHR47027:SF30">
    <property type="entry name" value="THAP-TYPE DOMAIN-CONTAINING PROTEIN"/>
    <property type="match status" value="1"/>
</dbReference>
<name>A0A2D4KF35_9SAUR</name>
<evidence type="ECO:0000313" key="2">
    <source>
        <dbReference type="EMBL" id="LAB07274.1"/>
    </source>
</evidence>
<feature type="domain" description="Reverse transcriptase" evidence="1">
    <location>
        <begin position="1"/>
        <end position="120"/>
    </location>
</feature>
<reference evidence="2" key="2">
    <citation type="submission" date="2017-11" db="EMBL/GenBank/DDBJ databases">
        <title>Coralsnake Venomics: Analyses of Venom Gland Transcriptomes and Proteomes of Six Brazilian Taxa.</title>
        <authorList>
            <person name="Aird S.D."/>
            <person name="Jorge da Silva N."/>
            <person name="Qiu L."/>
            <person name="Villar-Briones A."/>
            <person name="Aparecida-Saddi V."/>
            <person name="Campos-Telles M.P."/>
            <person name="Grau M."/>
            <person name="Mikheyev A.S."/>
        </authorList>
    </citation>
    <scope>NUCLEOTIDE SEQUENCE</scope>
    <source>
        <tissue evidence="2">Venom_gland</tissue>
    </source>
</reference>
<proteinExistence type="predicted"/>
<evidence type="ECO:0000259" key="1">
    <source>
        <dbReference type="PROSITE" id="PS50878"/>
    </source>
</evidence>
<dbReference type="Pfam" id="PF00078">
    <property type="entry name" value="RVT_1"/>
    <property type="match status" value="1"/>
</dbReference>
<dbReference type="InterPro" id="IPR000477">
    <property type="entry name" value="RT_dom"/>
</dbReference>
<dbReference type="PROSITE" id="PS50878">
    <property type="entry name" value="RT_POL"/>
    <property type="match status" value="1"/>
</dbReference>
<dbReference type="EMBL" id="IACL01060948">
    <property type="protein sequence ID" value="LAB07274.1"/>
    <property type="molecule type" value="Transcribed_RNA"/>
</dbReference>
<protein>
    <recommendedName>
        <fullName evidence="1">Reverse transcriptase domain-containing protein</fullName>
    </recommendedName>
</protein>